<evidence type="ECO:0000313" key="6">
    <source>
        <dbReference type="Proteomes" id="UP000324241"/>
    </source>
</evidence>
<feature type="compositionally biased region" description="Polar residues" evidence="2">
    <location>
        <begin position="218"/>
        <end position="236"/>
    </location>
</feature>
<feature type="region of interest" description="Disordered" evidence="2">
    <location>
        <begin position="49"/>
        <end position="104"/>
    </location>
</feature>
<dbReference type="VEuPathDB" id="FungiDB:EYZ11_000490"/>
<feature type="compositionally biased region" description="Low complexity" evidence="2">
    <location>
        <begin position="550"/>
        <end position="562"/>
    </location>
</feature>
<dbReference type="OrthoDB" id="4366200at2759"/>
<sequence>MLEYLTDMDESVAEGIYTALQTCPPDPEASLALGDLPTSPSISYLHVNDLGLTPPPGSQMQQSTDAIRISSPDENHDPSARAPARPDCPGRQDGLNQSKGLDTDIQTKKHLQQEGYFLETTDTTGSSRTSPFVERLPTTNDKKLSTDGRDSSTEQGLNVEPDDSSNDVTKAFFYDPLFDSDSVLREIDVAFKSQKRTSSEAFPEGFYFSGSAKKQHAEATQEQCTTPNETPSLSSADSVVRLGQGDSAPHTPAETDRAKSLDPFFTSLDTLFEDSTFGIPLEMPADSFPFDLGAVSPVAEPTNEDNLSMNQAGSPGHCEQAPEPVVNEGDLSPSQPSLSEMTKRRFSLDSQDIIANTSREVFRRVYQEPEYTSPYPAYGGRLGYLPSAPGVHVRYIEVAENRMNYRLSSLRDRVQQLTRERNKYRNEWVQWATVDPATGKTKEQLLREENVTLRRVSSHHQNRVEQYKQEIEQWKNRLSELGTVYNNLLYEIHVQRKMPAVSPIPPGYKPQSFVQGPAGTTWSTPVPPPLTPLASSTPAHDQAVGSSSRSMPAQDSPAADAQAAHENRQPRTTTPLTTRSTPMVTQSEPVTIDLTVDTTETPPVPTEASSEQTQQQMEMLQSLRNKKYNWLNDTGSNVHWRPQLQDGAAPMARRDHDHPHRTSVDENDGDFSDDDLARAMEAELERSQD</sequence>
<feature type="region of interest" description="Disordered" evidence="2">
    <location>
        <begin position="118"/>
        <end position="165"/>
    </location>
</feature>
<feature type="compositionally biased region" description="Low complexity" evidence="2">
    <location>
        <begin position="570"/>
        <end position="585"/>
    </location>
</feature>
<dbReference type="GeneID" id="54323787"/>
<feature type="compositionally biased region" description="Polar residues" evidence="2">
    <location>
        <begin position="120"/>
        <end position="130"/>
    </location>
</feature>
<feature type="region of interest" description="Disordered" evidence="2">
    <location>
        <begin position="511"/>
        <end position="588"/>
    </location>
</feature>
<evidence type="ECO:0000313" key="3">
    <source>
        <dbReference type="EMBL" id="KAA8652181.1"/>
    </source>
</evidence>
<evidence type="ECO:0000313" key="4">
    <source>
        <dbReference type="EMBL" id="THD00038.1"/>
    </source>
</evidence>
<dbReference type="EMBL" id="QUQM01000002">
    <property type="protein sequence ID" value="KAA8652181.1"/>
    <property type="molecule type" value="Genomic_DNA"/>
</dbReference>
<feature type="compositionally biased region" description="Basic and acidic residues" evidence="2">
    <location>
        <begin position="675"/>
        <end position="689"/>
    </location>
</feature>
<feature type="compositionally biased region" description="Acidic residues" evidence="2">
    <location>
        <begin position="665"/>
        <end position="674"/>
    </location>
</feature>
<feature type="compositionally biased region" description="Basic and acidic residues" evidence="2">
    <location>
        <begin position="140"/>
        <end position="152"/>
    </location>
</feature>
<organism evidence="4 5">
    <name type="scientific">Aspergillus tanneri</name>
    <dbReference type="NCBI Taxonomy" id="1220188"/>
    <lineage>
        <taxon>Eukaryota</taxon>
        <taxon>Fungi</taxon>
        <taxon>Dikarya</taxon>
        <taxon>Ascomycota</taxon>
        <taxon>Pezizomycotina</taxon>
        <taxon>Eurotiomycetes</taxon>
        <taxon>Eurotiomycetidae</taxon>
        <taxon>Eurotiales</taxon>
        <taxon>Aspergillaceae</taxon>
        <taxon>Aspergillus</taxon>
        <taxon>Aspergillus subgen. Circumdati</taxon>
    </lineage>
</organism>
<feature type="compositionally biased region" description="Basic and acidic residues" evidence="2">
    <location>
        <begin position="652"/>
        <end position="664"/>
    </location>
</feature>
<feature type="region of interest" description="Disordered" evidence="2">
    <location>
        <begin position="644"/>
        <end position="689"/>
    </location>
</feature>
<accession>A0A4S3JX61</accession>
<keyword evidence="5" id="KW-1185">Reference proteome</keyword>
<dbReference type="Proteomes" id="UP000324241">
    <property type="component" value="Unassembled WGS sequence"/>
</dbReference>
<dbReference type="AlphaFoldDB" id="A0A4S3JX61"/>
<dbReference type="EMBL" id="SOSA01000007">
    <property type="protein sequence ID" value="THD00038.1"/>
    <property type="molecule type" value="Genomic_DNA"/>
</dbReference>
<evidence type="ECO:0000313" key="5">
    <source>
        <dbReference type="Proteomes" id="UP000308092"/>
    </source>
</evidence>
<reference evidence="4 5" key="1">
    <citation type="submission" date="2019-03" db="EMBL/GenBank/DDBJ databases">
        <title>The genome sequence of a newly discovered highly antifungal drug resistant Aspergillus species, Aspergillus tanneri NIH 1004.</title>
        <authorList>
            <person name="Mounaud S."/>
            <person name="Singh I."/>
            <person name="Joardar V."/>
            <person name="Pakala S."/>
            <person name="Pakala S."/>
            <person name="Venepally P."/>
            <person name="Hoover J."/>
            <person name="Nierman W."/>
            <person name="Chung J."/>
            <person name="Losada L."/>
        </authorList>
    </citation>
    <scope>NUCLEOTIDE SEQUENCE [LARGE SCALE GENOMIC DNA]</scope>
    <source>
        <strain evidence="4 5">NIH1004</strain>
    </source>
</reference>
<feature type="coiled-coil region" evidence="1">
    <location>
        <begin position="400"/>
        <end position="427"/>
    </location>
</feature>
<reference evidence="3 6" key="2">
    <citation type="submission" date="2019-08" db="EMBL/GenBank/DDBJ databases">
        <title>The genome sequence of a newly discovered highly antifungal drug resistant Aspergillus species, Aspergillus tanneri NIH 1004.</title>
        <authorList>
            <person name="Mounaud S."/>
            <person name="Singh I."/>
            <person name="Joardar V."/>
            <person name="Pakala S."/>
            <person name="Pakala S."/>
            <person name="Venepally P."/>
            <person name="Chung J.K."/>
            <person name="Losada L."/>
            <person name="Nierman W.C."/>
        </authorList>
    </citation>
    <scope>NUCLEOTIDE SEQUENCE [LARGE SCALE GENOMIC DNA]</scope>
    <source>
        <strain evidence="3 6">NIH1004</strain>
    </source>
</reference>
<feature type="region of interest" description="Disordered" evidence="2">
    <location>
        <begin position="213"/>
        <end position="236"/>
    </location>
</feature>
<protein>
    <submittedName>
        <fullName evidence="4">Uncharacterized protein</fullName>
    </submittedName>
</protein>
<evidence type="ECO:0000256" key="2">
    <source>
        <dbReference type="SAM" id="MobiDB-lite"/>
    </source>
</evidence>
<comment type="caution">
    <text evidence="4">The sequence shown here is derived from an EMBL/GenBank/DDBJ whole genome shotgun (WGS) entry which is preliminary data.</text>
</comment>
<proteinExistence type="predicted"/>
<keyword evidence="1" id="KW-0175">Coiled coil</keyword>
<dbReference type="Proteomes" id="UP000308092">
    <property type="component" value="Unassembled WGS sequence"/>
</dbReference>
<feature type="coiled-coil region" evidence="1">
    <location>
        <begin position="457"/>
        <end position="484"/>
    </location>
</feature>
<gene>
    <name evidence="3" type="ORF">ATNIH1004_001085</name>
    <name evidence="4" type="ORF">EYZ11_000490</name>
</gene>
<dbReference type="RefSeq" id="XP_033431542.1">
    <property type="nucleotide sequence ID" value="XM_033565785.1"/>
</dbReference>
<name>A0A4S3JX61_9EURO</name>
<evidence type="ECO:0000256" key="1">
    <source>
        <dbReference type="SAM" id="Coils"/>
    </source>
</evidence>